<dbReference type="SUPFAM" id="SSF56601">
    <property type="entry name" value="beta-lactamase/transpeptidase-like"/>
    <property type="match status" value="1"/>
</dbReference>
<dbReference type="PROSITE" id="PS51257">
    <property type="entry name" value="PROKAR_LIPOPROTEIN"/>
    <property type="match status" value="1"/>
</dbReference>
<evidence type="ECO:0000256" key="1">
    <source>
        <dbReference type="SAM" id="MobiDB-lite"/>
    </source>
</evidence>
<evidence type="ECO:0000313" key="3">
    <source>
        <dbReference type="Proteomes" id="UP000520767"/>
    </source>
</evidence>
<accession>A0A7W7VBM1</accession>
<organism evidence="2 3">
    <name type="scientific">Actinophytocola algeriensis</name>
    <dbReference type="NCBI Taxonomy" id="1768010"/>
    <lineage>
        <taxon>Bacteria</taxon>
        <taxon>Bacillati</taxon>
        <taxon>Actinomycetota</taxon>
        <taxon>Actinomycetes</taxon>
        <taxon>Pseudonocardiales</taxon>
        <taxon>Pseudonocardiaceae</taxon>
    </lineage>
</organism>
<dbReference type="RefSeq" id="WP_184808544.1">
    <property type="nucleotide sequence ID" value="NZ_JACHJQ010000001.1"/>
</dbReference>
<name>A0A7W7VBM1_9PSEU</name>
<evidence type="ECO:0000313" key="2">
    <source>
        <dbReference type="EMBL" id="MBB4904273.1"/>
    </source>
</evidence>
<evidence type="ECO:0008006" key="4">
    <source>
        <dbReference type="Google" id="ProtNLM"/>
    </source>
</evidence>
<dbReference type="Proteomes" id="UP000520767">
    <property type="component" value="Unassembled WGS sequence"/>
</dbReference>
<comment type="caution">
    <text evidence="2">The sequence shown here is derived from an EMBL/GenBank/DDBJ whole genome shotgun (WGS) entry which is preliminary data.</text>
</comment>
<protein>
    <recommendedName>
        <fullName evidence="4">Beta-lactamase class A</fullName>
    </recommendedName>
</protein>
<keyword evidence="3" id="KW-1185">Reference proteome</keyword>
<dbReference type="EMBL" id="JACHJQ010000001">
    <property type="protein sequence ID" value="MBB4904273.1"/>
    <property type="molecule type" value="Genomic_DNA"/>
</dbReference>
<feature type="compositionally biased region" description="Pro residues" evidence="1">
    <location>
        <begin position="45"/>
        <end position="65"/>
    </location>
</feature>
<feature type="region of interest" description="Disordered" evidence="1">
    <location>
        <begin position="43"/>
        <end position="82"/>
    </location>
</feature>
<dbReference type="AlphaFoldDB" id="A0A7W7VBM1"/>
<sequence length="315" mass="33057">MLNNAVRRVAILAVLAATTVVTGTGCGTRPTASVGDPVILAAPAPVEPPQPLPLPQTAVPAPPPARQDTPATATTPASAPSAIDPAAVEAAAREVEPNTTLGAVVFDRVSGGTPLSLNADQQFRSASLVKLLIAIDALHEGVSESRRERLVRMLSASDDDIASSFWVQLGPDLVPRVAKLVGLQNTEAPELAGKWGEVKVTANDMVRVYQYVMNDMPTEDRELIVDALGRAPQYAADDFDQYFGIPDGLDLQWAIKQGWGNNDHAMVLHSSGLVGAQWRYVVVLLTEHPLGSGWRTSANSVTAAAGALAGKLPGA</sequence>
<feature type="compositionally biased region" description="Low complexity" evidence="1">
    <location>
        <begin position="66"/>
        <end position="82"/>
    </location>
</feature>
<dbReference type="Gene3D" id="3.40.710.10">
    <property type="entry name" value="DD-peptidase/beta-lactamase superfamily"/>
    <property type="match status" value="1"/>
</dbReference>
<gene>
    <name evidence="2" type="ORF">FHR82_000483</name>
</gene>
<proteinExistence type="predicted"/>
<reference evidence="2 3" key="1">
    <citation type="submission" date="2020-08" db="EMBL/GenBank/DDBJ databases">
        <title>Genomic Encyclopedia of Type Strains, Phase III (KMG-III): the genomes of soil and plant-associated and newly described type strains.</title>
        <authorList>
            <person name="Whitman W."/>
        </authorList>
    </citation>
    <scope>NUCLEOTIDE SEQUENCE [LARGE SCALE GENOMIC DNA]</scope>
    <source>
        <strain evidence="2 3">CECT 8960</strain>
    </source>
</reference>
<dbReference type="InterPro" id="IPR012338">
    <property type="entry name" value="Beta-lactam/transpept-like"/>
</dbReference>